<proteinExistence type="predicted"/>
<protein>
    <recommendedName>
        <fullName evidence="4">DUF3857 domain-containing protein</fullName>
    </recommendedName>
</protein>
<feature type="chain" id="PRO_5039174236" description="DUF3857 domain-containing protein" evidence="1">
    <location>
        <begin position="20"/>
        <end position="659"/>
    </location>
</feature>
<gene>
    <name evidence="2" type="ORF">MQE35_18180</name>
</gene>
<evidence type="ECO:0000313" key="3">
    <source>
        <dbReference type="Proteomes" id="UP000831290"/>
    </source>
</evidence>
<evidence type="ECO:0000256" key="1">
    <source>
        <dbReference type="SAM" id="SignalP"/>
    </source>
</evidence>
<evidence type="ECO:0008006" key="4">
    <source>
        <dbReference type="Google" id="ProtNLM"/>
    </source>
</evidence>
<dbReference type="Gene3D" id="2.60.120.1130">
    <property type="match status" value="1"/>
</dbReference>
<dbReference type="Proteomes" id="UP000831290">
    <property type="component" value="Chromosome"/>
</dbReference>
<accession>A0A9E6ZNM2</accession>
<keyword evidence="1" id="KW-0732">Signal</keyword>
<name>A0A9E6ZNM2_9FLAO</name>
<sequence length="659" mass="77288">MIQKKIFLLLLLFSICSFSQNKFEFGKVSTEELKMPLYEKDSTANAIILYEYGESVIKLNNYGKVELTFEYTGRIKIFNSKGYDKATIEIPLRKSITSRSKEILQNVEALAINPDRTTGALQKENVFTENLNEYYDVVKFTVPNVKEGTVIDYKYKILSPFYYNFVDWEFQSDIPKIFSQYHTSIPGNYLYNVKLVGSLKLTDRKSSLKKDCLYFTSQMKAECAVETYTMENIPAFKEEDYMTSRYNFLSAIRYELETFRNFNGVVEKYTKSWDDVDKEIRYSEDIGKQAKKSNYFKDFILPETWEIPNNFEKAKHIYHRLQDELVWNGKNHIFTDIDVKKAYETKSGSTAELNLILLNFLNAAGFDAQCMLVSTRENGKPTKLFPIISEFNYLIVKLDLNNDTYLLDITDKQMPFGMVPFKILNEYGRVMDFRNSSYWHEFTPKNPSTYKSMVQIDIEENGNVTAKVREIHSGYFGINKRKAISENSIDDYVDNLESKFNIDGGVYIEEYNITDKDHTEKPLQEDYILHYNEPVTLDFFFLNPILTNKFTKNPFTLKERTYPVDFGYPFSYTYNISINLPENYIFENIPEQKAIQLPDNNGIIVYQSLKSSEKKLMINLKLNLNKNVFHPEEYEGLKNFFKELVLLQNKQFISLKKLE</sequence>
<reference evidence="2" key="1">
    <citation type="submission" date="2022-03" db="EMBL/GenBank/DDBJ databases">
        <title>Description of Abyssus ytuae gen. nov., sp. nov., a novel member of the family Flavobacteriaceae isolated from the sediment of Mariana Trench.</title>
        <authorList>
            <person name="Zhang J."/>
            <person name="Xu X."/>
        </authorList>
    </citation>
    <scope>NUCLEOTIDE SEQUENCE</scope>
    <source>
        <strain evidence="2">MT3330</strain>
    </source>
</reference>
<keyword evidence="3" id="KW-1185">Reference proteome</keyword>
<dbReference type="Gene3D" id="3.10.620.30">
    <property type="match status" value="1"/>
</dbReference>
<organism evidence="2 3">
    <name type="scientific">Abyssalbus ytuae</name>
    <dbReference type="NCBI Taxonomy" id="2926907"/>
    <lineage>
        <taxon>Bacteria</taxon>
        <taxon>Pseudomonadati</taxon>
        <taxon>Bacteroidota</taxon>
        <taxon>Flavobacteriia</taxon>
        <taxon>Flavobacteriales</taxon>
        <taxon>Flavobacteriaceae</taxon>
        <taxon>Abyssalbus</taxon>
    </lineage>
</organism>
<dbReference type="AlphaFoldDB" id="A0A9E6ZNM2"/>
<evidence type="ECO:0000313" key="2">
    <source>
        <dbReference type="EMBL" id="UOB17655.1"/>
    </source>
</evidence>
<dbReference type="EMBL" id="CP094358">
    <property type="protein sequence ID" value="UOB17655.1"/>
    <property type="molecule type" value="Genomic_DNA"/>
</dbReference>
<dbReference type="Gene3D" id="2.60.40.3140">
    <property type="match status" value="1"/>
</dbReference>
<dbReference type="KEGG" id="fbm:MQE35_18180"/>
<dbReference type="RefSeq" id="WP_255843274.1">
    <property type="nucleotide sequence ID" value="NZ_CP094358.1"/>
</dbReference>
<feature type="signal peptide" evidence="1">
    <location>
        <begin position="1"/>
        <end position="19"/>
    </location>
</feature>